<proteinExistence type="predicted"/>
<keyword evidence="3" id="KW-1185">Reference proteome</keyword>
<dbReference type="InterPro" id="IPR029058">
    <property type="entry name" value="AB_hydrolase_fold"/>
</dbReference>
<accession>A0ABX9E5X9</accession>
<name>A0ABX9E5X9_9PSEU</name>
<organism evidence="2 3">
    <name type="scientific">Lentzea atacamensis</name>
    <dbReference type="NCBI Taxonomy" id="531938"/>
    <lineage>
        <taxon>Bacteria</taxon>
        <taxon>Bacillati</taxon>
        <taxon>Actinomycetota</taxon>
        <taxon>Actinomycetes</taxon>
        <taxon>Pseudonocardiales</taxon>
        <taxon>Pseudonocardiaceae</taxon>
        <taxon>Lentzea</taxon>
    </lineage>
</organism>
<evidence type="ECO:0000313" key="3">
    <source>
        <dbReference type="Proteomes" id="UP000248714"/>
    </source>
</evidence>
<reference evidence="2 3" key="1">
    <citation type="submission" date="2018-06" db="EMBL/GenBank/DDBJ databases">
        <title>Genomic Encyclopedia of Type Strains, Phase IV (KMG-IV): sequencing the most valuable type-strain genomes for metagenomic binning, comparative biology and taxonomic classification.</title>
        <authorList>
            <person name="Goeker M."/>
        </authorList>
    </citation>
    <scope>NUCLEOTIDE SEQUENCE [LARGE SCALE GENOMIC DNA]</scope>
    <source>
        <strain evidence="2 3">DSM 45479</strain>
    </source>
</reference>
<dbReference type="RefSeq" id="WP_112228422.1">
    <property type="nucleotide sequence ID" value="NZ_QLTT01000005.1"/>
</dbReference>
<evidence type="ECO:0000259" key="1">
    <source>
        <dbReference type="Pfam" id="PF12697"/>
    </source>
</evidence>
<dbReference type="GO" id="GO:0016787">
    <property type="term" value="F:hydrolase activity"/>
    <property type="evidence" value="ECO:0007669"/>
    <property type="project" value="UniProtKB-KW"/>
</dbReference>
<dbReference type="Pfam" id="PF12697">
    <property type="entry name" value="Abhydrolase_6"/>
    <property type="match status" value="1"/>
</dbReference>
<dbReference type="Proteomes" id="UP000248714">
    <property type="component" value="Unassembled WGS sequence"/>
</dbReference>
<dbReference type="SUPFAM" id="SSF53474">
    <property type="entry name" value="alpha/beta-Hydrolases"/>
    <property type="match status" value="1"/>
</dbReference>
<keyword evidence="2" id="KW-0378">Hydrolase</keyword>
<comment type="caution">
    <text evidence="2">The sequence shown here is derived from an EMBL/GenBank/DDBJ whole genome shotgun (WGS) entry which is preliminary data.</text>
</comment>
<gene>
    <name evidence="2" type="ORF">C8D87_105257</name>
</gene>
<evidence type="ECO:0000313" key="2">
    <source>
        <dbReference type="EMBL" id="RAS64764.1"/>
    </source>
</evidence>
<protein>
    <submittedName>
        <fullName evidence="2">Alpha/beta hydrolase family protein</fullName>
    </submittedName>
</protein>
<dbReference type="EMBL" id="QLTT01000005">
    <property type="protein sequence ID" value="RAS64764.1"/>
    <property type="molecule type" value="Genomic_DNA"/>
</dbReference>
<feature type="domain" description="AB hydrolase-1" evidence="1">
    <location>
        <begin position="44"/>
        <end position="198"/>
    </location>
</feature>
<sequence length="255" mass="26920">MGSVEQLRTLAREHVAVAALTIPRLLRHSVWRDANPHEGAGLGVLLVPGFGASDFSLTFATTWLRDRGYVPTGAGVGFNVGCTSELVDRIEQRLEEHADATGGPVVLLGQSRGGGLARLAAARRPDLVCGLVMLGSPVLDPMGAHPQVLLAARALARLSALGVPGLMDTDCLSGTCFEDNVKSATAPLPPELPAVSLYSKSDGIVPWQLCLDPSAECVEVRSTHTGMGLDPDVYLALRPRLAAWAAQRYDLRNAG</sequence>
<dbReference type="Gene3D" id="3.40.50.1820">
    <property type="entry name" value="alpha/beta hydrolase"/>
    <property type="match status" value="1"/>
</dbReference>
<dbReference type="InterPro" id="IPR000073">
    <property type="entry name" value="AB_hydrolase_1"/>
</dbReference>